<dbReference type="KEGG" id="anp:FK178_11020"/>
<accession>A0A5B8YNJ8</accession>
<sequence>MNKKNKNLLIIFTRPPQLGKVKTRLARDIGEQAALDIYNFLLQHTLSITRELQVDKMVFYAGEIPENDIWDNSVYKKKLQQGKDLGERMQRAFEEGFRLGYSNIILIGSDLFDLSHPDLETAFQELERYEYVIGPAQDGGYYLIGMKQPDGAVFSNKTWGTSSVFQETLKDLRGKEISYLEYRNDIDVYSDIENIKELQQYLQPKKI</sequence>
<dbReference type="AlphaFoldDB" id="A0A5B8YNJ8"/>
<evidence type="ECO:0000313" key="1">
    <source>
        <dbReference type="EMBL" id="QED38213.1"/>
    </source>
</evidence>
<proteinExistence type="predicted"/>
<dbReference type="NCBIfam" id="TIGR04282">
    <property type="entry name" value="glyco_like_cofC"/>
    <property type="match status" value="1"/>
</dbReference>
<dbReference type="Gene3D" id="3.90.550.10">
    <property type="entry name" value="Spore Coat Polysaccharide Biosynthesis Protein SpsA, Chain A"/>
    <property type="match status" value="1"/>
</dbReference>
<keyword evidence="2" id="KW-1185">Reference proteome</keyword>
<reference evidence="1 2" key="1">
    <citation type="submission" date="2019-08" db="EMBL/GenBank/DDBJ databases">
        <title>Antarcticibacterium arcticum sp. nov., a bacterium isolated from marine sediment of the Canadian Beaufort Sea.</title>
        <authorList>
            <person name="Lee Y.M."/>
            <person name="Baek K."/>
            <person name="Lee D.-H."/>
            <person name="Shin S.C."/>
            <person name="Jin Y.K."/>
            <person name="Park Y."/>
        </authorList>
    </citation>
    <scope>NUCLEOTIDE SEQUENCE [LARGE SCALE GENOMIC DNA]</scope>
    <source>
        <strain evidence="1 2">PAMC 28998</strain>
    </source>
</reference>
<protein>
    <submittedName>
        <fullName evidence="1">Glycosyltransferase</fullName>
    </submittedName>
</protein>
<evidence type="ECO:0000313" key="2">
    <source>
        <dbReference type="Proteomes" id="UP000321954"/>
    </source>
</evidence>
<dbReference type="Proteomes" id="UP000321954">
    <property type="component" value="Chromosome"/>
</dbReference>
<keyword evidence="1" id="KW-0808">Transferase</keyword>
<dbReference type="SUPFAM" id="SSF53448">
    <property type="entry name" value="Nucleotide-diphospho-sugar transferases"/>
    <property type="match status" value="1"/>
</dbReference>
<organism evidence="1 2">
    <name type="scientific">Antarcticibacterium arcticum</name>
    <dbReference type="NCBI Taxonomy" id="2585771"/>
    <lineage>
        <taxon>Bacteria</taxon>
        <taxon>Pseudomonadati</taxon>
        <taxon>Bacteroidota</taxon>
        <taxon>Flavobacteriia</taxon>
        <taxon>Flavobacteriales</taxon>
        <taxon>Flavobacteriaceae</taxon>
        <taxon>Antarcticibacterium</taxon>
    </lineage>
</organism>
<dbReference type="InterPro" id="IPR018641">
    <property type="entry name" value="Trfase_1_rSAM/seldom-assoc"/>
</dbReference>
<dbReference type="InterPro" id="IPR029044">
    <property type="entry name" value="Nucleotide-diphossugar_trans"/>
</dbReference>
<gene>
    <name evidence="1" type="ORF">FK178_11020</name>
</gene>
<dbReference type="Pfam" id="PF09837">
    <property type="entry name" value="DUF2064"/>
    <property type="match status" value="1"/>
</dbReference>
<dbReference type="PANTHER" id="PTHR36529">
    <property type="entry name" value="SLL1095 PROTEIN"/>
    <property type="match status" value="1"/>
</dbReference>
<dbReference type="OrthoDB" id="9798250at2"/>
<dbReference type="EMBL" id="CP042476">
    <property type="protein sequence ID" value="QED38213.1"/>
    <property type="molecule type" value="Genomic_DNA"/>
</dbReference>
<name>A0A5B8YNJ8_9FLAO</name>
<dbReference type="GO" id="GO:0016740">
    <property type="term" value="F:transferase activity"/>
    <property type="evidence" value="ECO:0007669"/>
    <property type="project" value="UniProtKB-KW"/>
</dbReference>
<dbReference type="RefSeq" id="WP_146834886.1">
    <property type="nucleotide sequence ID" value="NZ_CP042476.1"/>
</dbReference>
<dbReference type="PANTHER" id="PTHR36529:SF1">
    <property type="entry name" value="GLYCOSYLTRANSFERASE"/>
    <property type="match status" value="1"/>
</dbReference>